<proteinExistence type="predicted"/>
<evidence type="ECO:0000313" key="1">
    <source>
        <dbReference type="EMBL" id="MET3525545.1"/>
    </source>
</evidence>
<protein>
    <submittedName>
        <fullName evidence="1">Outer membrane lipoprotein SlyB</fullName>
    </submittedName>
</protein>
<keyword evidence="2" id="KW-1185">Reference proteome</keyword>
<dbReference type="RefSeq" id="WP_354297178.1">
    <property type="nucleotide sequence ID" value="NZ_JBEPLU010000001.1"/>
</dbReference>
<name>A0ABV2EEU2_9CAUL</name>
<keyword evidence="1" id="KW-0449">Lipoprotein</keyword>
<gene>
    <name evidence="1" type="ORF">ABID41_000640</name>
</gene>
<reference evidence="1 2" key="1">
    <citation type="submission" date="2024-06" db="EMBL/GenBank/DDBJ databases">
        <title>Genomic Encyclopedia of Type Strains, Phase IV (KMG-IV): sequencing the most valuable type-strain genomes for metagenomic binning, comparative biology and taxonomic classification.</title>
        <authorList>
            <person name="Goeker M."/>
        </authorList>
    </citation>
    <scope>NUCLEOTIDE SEQUENCE [LARGE SCALE GENOMIC DNA]</scope>
    <source>
        <strain evidence="1 2">DSM 17809</strain>
    </source>
</reference>
<evidence type="ECO:0000313" key="2">
    <source>
        <dbReference type="Proteomes" id="UP001549110"/>
    </source>
</evidence>
<comment type="caution">
    <text evidence="1">The sequence shown here is derived from an EMBL/GenBank/DDBJ whole genome shotgun (WGS) entry which is preliminary data.</text>
</comment>
<sequence length="152" mass="15328">MTNLHWCIPTIAAAALLGACTPQPSPGSFSRTEMMRPQTVEIGTLESIRPVNIRPGETRLGMATGAVLGGIAGSQLGGGTAANVAGGVAGAVAGGAIGSALQGSQNTPGLELTVRLDSGRRVAIVQPGSPADFRVGDRVRVIGNAENMRVSR</sequence>
<organism evidence="1 2">
    <name type="scientific">Phenylobacterium koreense</name>
    <dbReference type="NCBI Taxonomy" id="266125"/>
    <lineage>
        <taxon>Bacteria</taxon>
        <taxon>Pseudomonadati</taxon>
        <taxon>Pseudomonadota</taxon>
        <taxon>Alphaproteobacteria</taxon>
        <taxon>Caulobacterales</taxon>
        <taxon>Caulobacteraceae</taxon>
        <taxon>Phenylobacterium</taxon>
    </lineage>
</organism>
<accession>A0ABV2EEU2</accession>
<dbReference type="Proteomes" id="UP001549110">
    <property type="component" value="Unassembled WGS sequence"/>
</dbReference>
<dbReference type="EMBL" id="JBEPLU010000001">
    <property type="protein sequence ID" value="MET3525545.1"/>
    <property type="molecule type" value="Genomic_DNA"/>
</dbReference>